<accession>A0A0A7HE62</accession>
<dbReference type="Pfam" id="PF17527">
    <property type="entry name" value="ALC"/>
    <property type="match status" value="1"/>
</dbReference>
<evidence type="ECO:0000313" key="2">
    <source>
        <dbReference type="Proteomes" id="UP000030717"/>
    </source>
</evidence>
<dbReference type="KEGG" id="vg:26636404"/>
<dbReference type="RefSeq" id="YP_009209984.1">
    <property type="nucleotide sequence ID" value="NC_028925.1"/>
</dbReference>
<organism evidence="1 2">
    <name type="scientific">Escherichia phage vB_EcoM_VR25</name>
    <dbReference type="NCBI Taxonomy" id="1567028"/>
    <lineage>
        <taxon>Viruses</taxon>
        <taxon>Duplodnaviria</taxon>
        <taxon>Heunggongvirae</taxon>
        <taxon>Uroviricota</taxon>
        <taxon>Caudoviricetes</taxon>
        <taxon>Pantevenvirales</taxon>
        <taxon>Straboviridae</taxon>
        <taxon>Tevenvirinae</taxon>
        <taxon>Gaprivervirus</taxon>
        <taxon>Gaprivervirus vr25</taxon>
    </lineage>
</organism>
<dbReference type="EMBL" id="KP007361">
    <property type="protein sequence ID" value="AIZ02586.1"/>
    <property type="molecule type" value="Genomic_DNA"/>
</dbReference>
<name>A0A0A7HE62_9CAUD</name>
<keyword evidence="2" id="KW-1185">Reference proteome</keyword>
<sequence length="167" mass="19127">MNMQLISNDMIVDVYGDRHDGIYVYKGSKNVGFLTDLRKKLASDNKLKTKQKEYRNKKSEERKEALHESVPEMVDFLKNHLVKYDAEVFINQTQPNVHINGCVCYVVVEPLTLQHRLGIKHPVLTQDDMADEVGNQFRISASDSTNHILLNGLSQDDIVEVIIKLCK</sequence>
<evidence type="ECO:0000313" key="1">
    <source>
        <dbReference type="EMBL" id="AIZ02586.1"/>
    </source>
</evidence>
<dbReference type="GeneID" id="26636404"/>
<protein>
    <submittedName>
        <fullName evidence="1">Inhibitor of host transcription</fullName>
    </submittedName>
</protein>
<gene>
    <name evidence="1" type="primary">alc</name>
    <name evidence="1" type="ORF">VR25_242</name>
</gene>
<dbReference type="Proteomes" id="UP000030717">
    <property type="component" value="Segment"/>
</dbReference>
<reference evidence="1 2" key="1">
    <citation type="submission" date="2014-10" db="EMBL/GenBank/DDBJ databases">
        <title>VR bacteriophages - a small but diverse group of low-temperature viruses.</title>
        <authorList>
            <person name="Kaliniene L."/>
            <person name="Meskys R."/>
            <person name="Simoliunas E."/>
            <person name="Zajanckauskaite A."/>
            <person name="Truncaite L."/>
        </authorList>
    </citation>
    <scope>NUCLEOTIDE SEQUENCE [LARGE SCALE GENOMIC DNA]</scope>
</reference>
<dbReference type="InterPro" id="IPR020367">
    <property type="entry name" value="Host_transcript_inhib_Alc"/>
</dbReference>
<dbReference type="GO" id="GO:0039653">
    <property type="term" value="P:symbiont-mediated suppression of host transcription"/>
    <property type="evidence" value="ECO:0007669"/>
    <property type="project" value="InterPro"/>
</dbReference>
<proteinExistence type="predicted"/>